<dbReference type="PANTHER" id="PTHR43477">
    <property type="entry name" value="DIHYDROANTICAPSIN 7-DEHYDROGENASE"/>
    <property type="match status" value="1"/>
</dbReference>
<dbReference type="InterPro" id="IPR002347">
    <property type="entry name" value="SDR_fam"/>
</dbReference>
<proteinExistence type="inferred from homology"/>
<accession>A0ABV2SU23</accession>
<dbReference type="PRINTS" id="PR00081">
    <property type="entry name" value="GDHRDH"/>
</dbReference>
<dbReference type="Gene3D" id="3.40.50.720">
    <property type="entry name" value="NAD(P)-binding Rossmann-like Domain"/>
    <property type="match status" value="2"/>
</dbReference>
<evidence type="ECO:0000313" key="4">
    <source>
        <dbReference type="Proteomes" id="UP001549799"/>
    </source>
</evidence>
<dbReference type="Proteomes" id="UP001549799">
    <property type="component" value="Unassembled WGS sequence"/>
</dbReference>
<evidence type="ECO:0000313" key="3">
    <source>
        <dbReference type="EMBL" id="MET6990678.1"/>
    </source>
</evidence>
<protein>
    <submittedName>
        <fullName evidence="3">SDR family oxidoreductase</fullName>
    </submittedName>
</protein>
<dbReference type="InterPro" id="IPR036291">
    <property type="entry name" value="NAD(P)-bd_dom_sf"/>
</dbReference>
<evidence type="ECO:0000256" key="2">
    <source>
        <dbReference type="ARBA" id="ARBA00023002"/>
    </source>
</evidence>
<comment type="similarity">
    <text evidence="1">Belongs to the short-chain dehydrogenases/reductases (SDR) family.</text>
</comment>
<dbReference type="RefSeq" id="WP_354615072.1">
    <property type="nucleotide sequence ID" value="NZ_JBEXAE010000003.1"/>
</dbReference>
<evidence type="ECO:0000256" key="1">
    <source>
        <dbReference type="ARBA" id="ARBA00006484"/>
    </source>
</evidence>
<dbReference type="Pfam" id="PF13561">
    <property type="entry name" value="adh_short_C2"/>
    <property type="match status" value="1"/>
</dbReference>
<keyword evidence="4" id="KW-1185">Reference proteome</keyword>
<reference evidence="3 4" key="1">
    <citation type="submission" date="2024-07" db="EMBL/GenBank/DDBJ databases">
        <title>The genome sequence of type strain Sediminicola arcticus GDMCC 1.2805.</title>
        <authorList>
            <person name="Liu Y."/>
        </authorList>
    </citation>
    <scope>NUCLEOTIDE SEQUENCE [LARGE SCALE GENOMIC DNA]</scope>
    <source>
        <strain evidence="3 4">GDMCC 1.2805</strain>
    </source>
</reference>
<organism evidence="3 4">
    <name type="scientific">Sediminicola arcticus</name>
    <dbReference type="NCBI Taxonomy" id="1574308"/>
    <lineage>
        <taxon>Bacteria</taxon>
        <taxon>Pseudomonadati</taxon>
        <taxon>Bacteroidota</taxon>
        <taxon>Flavobacteriia</taxon>
        <taxon>Flavobacteriales</taxon>
        <taxon>Flavobacteriaceae</taxon>
        <taxon>Sediminicola</taxon>
    </lineage>
</organism>
<name>A0ABV2SU23_9FLAO</name>
<sequence length="265" mass="29139">MDKNGMTIEEWALILGGSSGLGLATAKKLAKHGFNILVVHRDRRIDSQVIEKEFKSITSTKIRFKSYHIDATNPDRRMATIREIYEELGQNGRIKVLVHSIAKGNLKPMQSDDGNTLNNQDFHLTLDAMAISLYDWTKALVAAKLFSEDARIISFTSEGNSKAWENYAAVSAAKAALEAITRNMALEFAPMGIKANCVQAGMTLTNSFSMIPGSEKLKENALQRNPSGRMTTPDDVANVAYLLTTDEAKWITGTVLKVDGGESLR</sequence>
<dbReference type="SUPFAM" id="SSF51735">
    <property type="entry name" value="NAD(P)-binding Rossmann-fold domains"/>
    <property type="match status" value="1"/>
</dbReference>
<dbReference type="InterPro" id="IPR051122">
    <property type="entry name" value="SDR_DHRS6-like"/>
</dbReference>
<dbReference type="EMBL" id="JBEXAE010000003">
    <property type="protein sequence ID" value="MET6990678.1"/>
    <property type="molecule type" value="Genomic_DNA"/>
</dbReference>
<comment type="caution">
    <text evidence="3">The sequence shown here is derived from an EMBL/GenBank/DDBJ whole genome shotgun (WGS) entry which is preliminary data.</text>
</comment>
<gene>
    <name evidence="3" type="ORF">ABXZ36_08450</name>
</gene>
<keyword evidence="2" id="KW-0560">Oxidoreductase</keyword>
<dbReference type="PANTHER" id="PTHR43477:SF1">
    <property type="entry name" value="DIHYDROANTICAPSIN 7-DEHYDROGENASE"/>
    <property type="match status" value="1"/>
</dbReference>